<gene>
    <name evidence="1" type="ORF">V6N12_064292</name>
</gene>
<organism evidence="1 2">
    <name type="scientific">Hibiscus sabdariffa</name>
    <name type="common">roselle</name>
    <dbReference type="NCBI Taxonomy" id="183260"/>
    <lineage>
        <taxon>Eukaryota</taxon>
        <taxon>Viridiplantae</taxon>
        <taxon>Streptophyta</taxon>
        <taxon>Embryophyta</taxon>
        <taxon>Tracheophyta</taxon>
        <taxon>Spermatophyta</taxon>
        <taxon>Magnoliopsida</taxon>
        <taxon>eudicotyledons</taxon>
        <taxon>Gunneridae</taxon>
        <taxon>Pentapetalae</taxon>
        <taxon>rosids</taxon>
        <taxon>malvids</taxon>
        <taxon>Malvales</taxon>
        <taxon>Malvaceae</taxon>
        <taxon>Malvoideae</taxon>
        <taxon>Hibiscus</taxon>
    </lineage>
</organism>
<accession>A0ABR2G5D7</accession>
<proteinExistence type="predicted"/>
<name>A0ABR2G5D7_9ROSI</name>
<reference evidence="1 2" key="1">
    <citation type="journal article" date="2024" name="G3 (Bethesda)">
        <title>Genome assembly of Hibiscus sabdariffa L. provides insights into metabolisms of medicinal natural products.</title>
        <authorList>
            <person name="Kim T."/>
        </authorList>
    </citation>
    <scope>NUCLEOTIDE SEQUENCE [LARGE SCALE GENOMIC DNA]</scope>
    <source>
        <strain evidence="1">TK-2024</strain>
        <tissue evidence="1">Old leaves</tissue>
    </source>
</reference>
<comment type="caution">
    <text evidence="1">The sequence shown here is derived from an EMBL/GenBank/DDBJ whole genome shotgun (WGS) entry which is preliminary data.</text>
</comment>
<keyword evidence="2" id="KW-1185">Reference proteome</keyword>
<evidence type="ECO:0008006" key="3">
    <source>
        <dbReference type="Google" id="ProtNLM"/>
    </source>
</evidence>
<sequence length="92" mass="10508">MRSSKRCPRFRRKVLLMRGRKTRRNGTAAAADQYSVRTSIGRKLLQLQRMLPSACSEINADAETLFQRTADYIFLLEAKLSLLHSLSAFYGV</sequence>
<protein>
    <recommendedName>
        <fullName evidence="3">BHLH domain-containing protein</fullName>
    </recommendedName>
</protein>
<evidence type="ECO:0000313" key="1">
    <source>
        <dbReference type="EMBL" id="KAK8595782.1"/>
    </source>
</evidence>
<evidence type="ECO:0000313" key="2">
    <source>
        <dbReference type="Proteomes" id="UP001472677"/>
    </source>
</evidence>
<dbReference type="Proteomes" id="UP001472677">
    <property type="component" value="Unassembled WGS sequence"/>
</dbReference>
<dbReference type="EMBL" id="JBBPBM010000002">
    <property type="protein sequence ID" value="KAK8595782.1"/>
    <property type="molecule type" value="Genomic_DNA"/>
</dbReference>